<evidence type="ECO:0008006" key="4">
    <source>
        <dbReference type="Google" id="ProtNLM"/>
    </source>
</evidence>
<dbReference type="EMBL" id="MRCB01000014">
    <property type="protein sequence ID" value="OKH22414.1"/>
    <property type="molecule type" value="Genomic_DNA"/>
</dbReference>
<organism evidence="2 3">
    <name type="scientific">Hydrococcus rivularis NIES-593</name>
    <dbReference type="NCBI Taxonomy" id="1921803"/>
    <lineage>
        <taxon>Bacteria</taxon>
        <taxon>Bacillati</taxon>
        <taxon>Cyanobacteriota</taxon>
        <taxon>Cyanophyceae</taxon>
        <taxon>Pleurocapsales</taxon>
        <taxon>Hydrococcaceae</taxon>
        <taxon>Hydrococcus</taxon>
    </lineage>
</organism>
<gene>
    <name evidence="2" type="ORF">NIES593_12935</name>
</gene>
<dbReference type="STRING" id="1921803.NIES593_12935"/>
<dbReference type="OrthoDB" id="508743at2"/>
<keyword evidence="3" id="KW-1185">Reference proteome</keyword>
<name>A0A1U7HFS5_9CYAN</name>
<feature type="transmembrane region" description="Helical" evidence="1">
    <location>
        <begin position="57"/>
        <end position="77"/>
    </location>
</feature>
<protein>
    <recommendedName>
        <fullName evidence="4">DUF3120 domain-containing protein</fullName>
    </recommendedName>
</protein>
<dbReference type="InterPro" id="IPR021468">
    <property type="entry name" value="DUF3120"/>
</dbReference>
<keyword evidence="1" id="KW-1133">Transmembrane helix</keyword>
<keyword evidence="1" id="KW-0472">Membrane</keyword>
<evidence type="ECO:0000256" key="1">
    <source>
        <dbReference type="SAM" id="Phobius"/>
    </source>
</evidence>
<dbReference type="RefSeq" id="WP_073600019.1">
    <property type="nucleotide sequence ID" value="NZ_MRCB01000014.1"/>
</dbReference>
<dbReference type="Proteomes" id="UP000186868">
    <property type="component" value="Unassembled WGS sequence"/>
</dbReference>
<dbReference type="Pfam" id="PF11318">
    <property type="entry name" value="DUF3120"/>
    <property type="match status" value="1"/>
</dbReference>
<feature type="transmembrane region" description="Helical" evidence="1">
    <location>
        <begin position="183"/>
        <end position="204"/>
    </location>
</feature>
<evidence type="ECO:0000313" key="2">
    <source>
        <dbReference type="EMBL" id="OKH22414.1"/>
    </source>
</evidence>
<proteinExistence type="predicted"/>
<feature type="transmembrane region" description="Helical" evidence="1">
    <location>
        <begin position="33"/>
        <end position="51"/>
    </location>
</feature>
<feature type="transmembrane region" description="Helical" evidence="1">
    <location>
        <begin position="84"/>
        <end position="105"/>
    </location>
</feature>
<feature type="transmembrane region" description="Helical" evidence="1">
    <location>
        <begin position="138"/>
        <end position="163"/>
    </location>
</feature>
<feature type="transmembrane region" description="Helical" evidence="1">
    <location>
        <begin position="216"/>
        <end position="237"/>
    </location>
</feature>
<accession>A0A1U7HFS5</accession>
<evidence type="ECO:0000313" key="3">
    <source>
        <dbReference type="Proteomes" id="UP000186868"/>
    </source>
</evidence>
<dbReference type="AlphaFoldDB" id="A0A1U7HFS5"/>
<reference evidence="2 3" key="1">
    <citation type="submission" date="2016-11" db="EMBL/GenBank/DDBJ databases">
        <title>Draft Genome Sequences of Nine Cyanobacterial Strains from Diverse Habitats.</title>
        <authorList>
            <person name="Zhu T."/>
            <person name="Hou S."/>
            <person name="Lu X."/>
            <person name="Hess W.R."/>
        </authorList>
    </citation>
    <scope>NUCLEOTIDE SEQUENCE [LARGE SCALE GENOMIC DNA]</scope>
    <source>
        <strain evidence="2 3">NIES-593</strain>
    </source>
</reference>
<keyword evidence="1" id="KW-0812">Transmembrane</keyword>
<sequence>MVSSTSSVTSAGALPSGKTSQVLSLARTKERQAGFFFLAAAFLVSVPVFIQTPLVRLFPWISLLLTGGWAILGIALLKRPKTQIWGDLLIGFSWSWLAGSIYWGWLRWEPLIHLPVESIGVPFACWCLWRGWGKIGNWFYLGSLLGTAITDLFFYLTGLIPYWRQLMQVDPTLARPIFQSAIAQIQTPWGISWAVVLVDLLIVVGWRSLQKPELHWWAFAGAVLSTILVDSLFLLAASMS</sequence>
<comment type="caution">
    <text evidence="2">The sequence shown here is derived from an EMBL/GenBank/DDBJ whole genome shotgun (WGS) entry which is preliminary data.</text>
</comment>